<reference evidence="2 3" key="1">
    <citation type="journal article" date="2016" name="Mol. Biol. Evol.">
        <title>Comparative Genomics of Early-Diverging Mushroom-Forming Fungi Provides Insights into the Origins of Lignocellulose Decay Capabilities.</title>
        <authorList>
            <person name="Nagy L.G."/>
            <person name="Riley R."/>
            <person name="Tritt A."/>
            <person name="Adam C."/>
            <person name="Daum C."/>
            <person name="Floudas D."/>
            <person name="Sun H."/>
            <person name="Yadav J.S."/>
            <person name="Pangilinan J."/>
            <person name="Larsson K.H."/>
            <person name="Matsuura K."/>
            <person name="Barry K."/>
            <person name="Labutti K."/>
            <person name="Kuo R."/>
            <person name="Ohm R.A."/>
            <person name="Bhattacharya S.S."/>
            <person name="Shirouzu T."/>
            <person name="Yoshinaga Y."/>
            <person name="Martin F.M."/>
            <person name="Grigoriev I.V."/>
            <person name="Hibbett D.S."/>
        </authorList>
    </citation>
    <scope>NUCLEOTIDE SEQUENCE [LARGE SCALE GENOMIC DNA]</scope>
    <source>
        <strain evidence="2 3">HHB12029</strain>
    </source>
</reference>
<feature type="signal peptide" evidence="1">
    <location>
        <begin position="1"/>
        <end position="19"/>
    </location>
</feature>
<dbReference type="Proteomes" id="UP000077266">
    <property type="component" value="Unassembled WGS sequence"/>
</dbReference>
<sequence>MKFIQCIALVAFTAAFVVAKPIPDPNCNPDATACDCSGLFCIREVRMSCTGI</sequence>
<feature type="non-terminal residue" evidence="2">
    <location>
        <position position="52"/>
    </location>
</feature>
<organism evidence="2 3">
    <name type="scientific">Exidia glandulosa HHB12029</name>
    <dbReference type="NCBI Taxonomy" id="1314781"/>
    <lineage>
        <taxon>Eukaryota</taxon>
        <taxon>Fungi</taxon>
        <taxon>Dikarya</taxon>
        <taxon>Basidiomycota</taxon>
        <taxon>Agaricomycotina</taxon>
        <taxon>Agaricomycetes</taxon>
        <taxon>Auriculariales</taxon>
        <taxon>Exidiaceae</taxon>
        <taxon>Exidia</taxon>
    </lineage>
</organism>
<proteinExistence type="predicted"/>
<evidence type="ECO:0000313" key="2">
    <source>
        <dbReference type="EMBL" id="KZV97428.1"/>
    </source>
</evidence>
<feature type="chain" id="PRO_5007861437" evidence="1">
    <location>
        <begin position="20"/>
        <end position="52"/>
    </location>
</feature>
<dbReference type="InParanoid" id="A0A165L6J1"/>
<dbReference type="AlphaFoldDB" id="A0A165L6J1"/>
<accession>A0A165L6J1</accession>
<keyword evidence="3" id="KW-1185">Reference proteome</keyword>
<keyword evidence="1" id="KW-0732">Signal</keyword>
<dbReference type="EMBL" id="KV425930">
    <property type="protein sequence ID" value="KZV97428.1"/>
    <property type="molecule type" value="Genomic_DNA"/>
</dbReference>
<gene>
    <name evidence="2" type="ORF">EXIGLDRAFT_730642</name>
</gene>
<protein>
    <submittedName>
        <fullName evidence="2">Uncharacterized protein</fullName>
    </submittedName>
</protein>
<name>A0A165L6J1_EXIGL</name>
<evidence type="ECO:0000313" key="3">
    <source>
        <dbReference type="Proteomes" id="UP000077266"/>
    </source>
</evidence>
<evidence type="ECO:0000256" key="1">
    <source>
        <dbReference type="SAM" id="SignalP"/>
    </source>
</evidence>